<evidence type="ECO:0000256" key="6">
    <source>
        <dbReference type="ARBA" id="ARBA00022691"/>
    </source>
</evidence>
<dbReference type="InterPro" id="IPR046341">
    <property type="entry name" value="SET_dom_sf"/>
</dbReference>
<dbReference type="PIRSF" id="PIRSF009343">
    <property type="entry name" value="SUV39_SET"/>
    <property type="match status" value="1"/>
</dbReference>
<dbReference type="Proteomes" id="UP000278143">
    <property type="component" value="Unassembled WGS sequence"/>
</dbReference>
<feature type="binding site" evidence="11">
    <location>
        <position position="104"/>
    </location>
    <ligand>
        <name>Zn(2+)</name>
        <dbReference type="ChEBI" id="CHEBI:29105"/>
        <label>3</label>
    </ligand>
</feature>
<organism evidence="14 15">
    <name type="scientific">Syncephalis pseudoplumigaleata</name>
    <dbReference type="NCBI Taxonomy" id="1712513"/>
    <lineage>
        <taxon>Eukaryota</taxon>
        <taxon>Fungi</taxon>
        <taxon>Fungi incertae sedis</taxon>
        <taxon>Zoopagomycota</taxon>
        <taxon>Zoopagomycotina</taxon>
        <taxon>Zoopagomycetes</taxon>
        <taxon>Zoopagales</taxon>
        <taxon>Piptocephalidaceae</taxon>
        <taxon>Syncephalis</taxon>
    </lineage>
</organism>
<keyword evidence="3" id="KW-0158">Chromosome</keyword>
<feature type="binding site" evidence="11">
    <location>
        <position position="102"/>
    </location>
    <ligand>
        <name>Zn(2+)</name>
        <dbReference type="ChEBI" id="CHEBI:29105"/>
        <label>2</label>
    </ligand>
</feature>
<evidence type="ECO:0000259" key="12">
    <source>
        <dbReference type="PROSITE" id="PS50280"/>
    </source>
</evidence>
<dbReference type="Pfam" id="PF05033">
    <property type="entry name" value="Pre-SET"/>
    <property type="match status" value="1"/>
</dbReference>
<comment type="subcellular location">
    <subcellularLocation>
        <location evidence="2">Chromosome</location>
    </subcellularLocation>
    <subcellularLocation>
        <location evidence="1">Nucleus</location>
    </subcellularLocation>
</comment>
<keyword evidence="5" id="KW-0808">Transferase</keyword>
<evidence type="ECO:0000256" key="4">
    <source>
        <dbReference type="ARBA" id="ARBA00022603"/>
    </source>
</evidence>
<proteinExistence type="predicted"/>
<dbReference type="AlphaFoldDB" id="A0A4P9YVD6"/>
<dbReference type="InterPro" id="IPR050973">
    <property type="entry name" value="H3K9_Histone-Lys_N-MTase"/>
</dbReference>
<evidence type="ECO:0000256" key="5">
    <source>
        <dbReference type="ARBA" id="ARBA00022679"/>
    </source>
</evidence>
<dbReference type="SMART" id="SM00468">
    <property type="entry name" value="PreSET"/>
    <property type="match status" value="1"/>
</dbReference>
<feature type="binding site" evidence="11">
    <location>
        <position position="108"/>
    </location>
    <ligand>
        <name>Zn(2+)</name>
        <dbReference type="ChEBI" id="CHEBI:29105"/>
        <label>3</label>
    </ligand>
</feature>
<dbReference type="PANTHER" id="PTHR46223:SF3">
    <property type="entry name" value="HISTONE-LYSINE N-METHYLTRANSFERASE SET-23"/>
    <property type="match status" value="1"/>
</dbReference>
<protein>
    <recommendedName>
        <fullName evidence="16">Histone-lysine N-methyltransferase</fullName>
    </recommendedName>
</protein>
<evidence type="ECO:0000256" key="7">
    <source>
        <dbReference type="ARBA" id="ARBA00022723"/>
    </source>
</evidence>
<feature type="binding site" evidence="11">
    <location>
        <position position="71"/>
    </location>
    <ligand>
        <name>Zn(2+)</name>
        <dbReference type="ChEBI" id="CHEBI:29105"/>
        <label>2</label>
    </ligand>
</feature>
<dbReference type="GO" id="GO:0046974">
    <property type="term" value="F:histone H3K9 methyltransferase activity"/>
    <property type="evidence" value="ECO:0007669"/>
    <property type="project" value="InterPro"/>
</dbReference>
<dbReference type="Pfam" id="PF00856">
    <property type="entry name" value="SET"/>
    <property type="match status" value="1"/>
</dbReference>
<accession>A0A4P9YVD6</accession>
<evidence type="ECO:0000256" key="11">
    <source>
        <dbReference type="PIRSR" id="PIRSR009343-2"/>
    </source>
</evidence>
<feature type="binding site" evidence="11">
    <location>
        <position position="55"/>
    </location>
    <ligand>
        <name>Zn(2+)</name>
        <dbReference type="ChEBI" id="CHEBI:29105"/>
        <label>2</label>
    </ligand>
</feature>
<dbReference type="PROSITE" id="PS50867">
    <property type="entry name" value="PRE_SET"/>
    <property type="match status" value="1"/>
</dbReference>
<feature type="binding site" evidence="11">
    <location>
        <position position="57"/>
    </location>
    <ligand>
        <name>Zn(2+)</name>
        <dbReference type="ChEBI" id="CHEBI:29105"/>
        <label>1</label>
    </ligand>
</feature>
<evidence type="ECO:0000256" key="9">
    <source>
        <dbReference type="ARBA" id="ARBA00022853"/>
    </source>
</evidence>
<evidence type="ECO:0000259" key="13">
    <source>
        <dbReference type="PROSITE" id="PS50867"/>
    </source>
</evidence>
<keyword evidence="6" id="KW-0949">S-adenosyl-L-methionine</keyword>
<dbReference type="GO" id="GO:0008270">
    <property type="term" value="F:zinc ion binding"/>
    <property type="evidence" value="ECO:0007669"/>
    <property type="project" value="InterPro"/>
</dbReference>
<keyword evidence="4" id="KW-0489">Methyltransferase</keyword>
<feature type="non-terminal residue" evidence="14">
    <location>
        <position position="245"/>
    </location>
</feature>
<feature type="binding site" evidence="11">
    <location>
        <position position="98"/>
    </location>
    <ligand>
        <name>Zn(2+)</name>
        <dbReference type="ChEBI" id="CHEBI:29105"/>
        <label>2</label>
    </ligand>
</feature>
<dbReference type="PROSITE" id="PS50280">
    <property type="entry name" value="SET"/>
    <property type="match status" value="1"/>
</dbReference>
<reference evidence="15" key="1">
    <citation type="journal article" date="2018" name="Nat. Microbiol.">
        <title>Leveraging single-cell genomics to expand the fungal tree of life.</title>
        <authorList>
            <person name="Ahrendt S.R."/>
            <person name="Quandt C.A."/>
            <person name="Ciobanu D."/>
            <person name="Clum A."/>
            <person name="Salamov A."/>
            <person name="Andreopoulos B."/>
            <person name="Cheng J.F."/>
            <person name="Woyke T."/>
            <person name="Pelin A."/>
            <person name="Henrissat B."/>
            <person name="Reynolds N.K."/>
            <person name="Benny G.L."/>
            <person name="Smith M.E."/>
            <person name="James T.Y."/>
            <person name="Grigoriev I.V."/>
        </authorList>
    </citation>
    <scope>NUCLEOTIDE SEQUENCE [LARGE SCALE GENOMIC DNA]</scope>
    <source>
        <strain evidence="15">Benny S71-1</strain>
    </source>
</reference>
<dbReference type="GO" id="GO:0005634">
    <property type="term" value="C:nucleus"/>
    <property type="evidence" value="ECO:0007669"/>
    <property type="project" value="UniProtKB-SubCell"/>
</dbReference>
<keyword evidence="8 11" id="KW-0862">Zinc</keyword>
<keyword evidence="9" id="KW-0156">Chromatin regulator</keyword>
<dbReference type="SUPFAM" id="SSF82199">
    <property type="entry name" value="SET domain"/>
    <property type="match status" value="1"/>
</dbReference>
<evidence type="ECO:0000313" key="15">
    <source>
        <dbReference type="Proteomes" id="UP000278143"/>
    </source>
</evidence>
<dbReference type="Gene3D" id="2.170.270.10">
    <property type="entry name" value="SET domain"/>
    <property type="match status" value="1"/>
</dbReference>
<dbReference type="InterPro" id="IPR011381">
    <property type="entry name" value="H3-K9_MeTrfase_SUV39H1/2-like"/>
</dbReference>
<dbReference type="GO" id="GO:0005694">
    <property type="term" value="C:chromosome"/>
    <property type="evidence" value="ECO:0007669"/>
    <property type="project" value="UniProtKB-SubCell"/>
</dbReference>
<dbReference type="EMBL" id="KZ990642">
    <property type="protein sequence ID" value="RKP23844.1"/>
    <property type="molecule type" value="Genomic_DNA"/>
</dbReference>
<keyword evidence="10" id="KW-0539">Nucleus</keyword>
<evidence type="ECO:0008006" key="16">
    <source>
        <dbReference type="Google" id="ProtNLM"/>
    </source>
</evidence>
<keyword evidence="15" id="KW-1185">Reference proteome</keyword>
<evidence type="ECO:0000256" key="8">
    <source>
        <dbReference type="ARBA" id="ARBA00022833"/>
    </source>
</evidence>
<dbReference type="PANTHER" id="PTHR46223">
    <property type="entry name" value="HISTONE-LYSINE N-METHYLTRANSFERASE SUV39H"/>
    <property type="match status" value="1"/>
</dbReference>
<dbReference type="SMART" id="SM00317">
    <property type="entry name" value="SET"/>
    <property type="match status" value="1"/>
</dbReference>
<evidence type="ECO:0000256" key="1">
    <source>
        <dbReference type="ARBA" id="ARBA00004123"/>
    </source>
</evidence>
<feature type="domain" description="SET" evidence="12">
    <location>
        <begin position="119"/>
        <end position="244"/>
    </location>
</feature>
<gene>
    <name evidence="14" type="ORF">SYNPS1DRAFT_18007</name>
</gene>
<feature type="domain" description="Pre-SET" evidence="13">
    <location>
        <begin position="53"/>
        <end position="116"/>
    </location>
</feature>
<keyword evidence="7 11" id="KW-0479">Metal-binding</keyword>
<name>A0A4P9YVD6_9FUNG</name>
<evidence type="ECO:0000256" key="10">
    <source>
        <dbReference type="ARBA" id="ARBA00023242"/>
    </source>
</evidence>
<dbReference type="InterPro" id="IPR001214">
    <property type="entry name" value="SET_dom"/>
</dbReference>
<sequence length="245" mass="28151">MQEIEELLVCDIGPRLTVVNNVDDEGLPMKFQYINDLWMSDKDTEQLGFGVMIGCKCKGRCSTAEDSTCGCLRSSDGKFGYNSAGRLRIDQGSAIYECSRKCGCDRQCTNRVVQRGRTVELQLFKTANRGWGVRTMEDLPAGTYIERYLGEVITNEEAERRGRDYDDAGRTYLFDLDWHGDDTCQYVVDAYPCGNFTRFFNHSCDPNLMVIPVFIDTWEATLHQLAFFTRRPIRRFEELTFDYMG</sequence>
<feature type="binding site" evidence="11">
    <location>
        <position position="98"/>
    </location>
    <ligand>
        <name>Zn(2+)</name>
        <dbReference type="ChEBI" id="CHEBI:29105"/>
        <label>3</label>
    </ligand>
</feature>
<evidence type="ECO:0000313" key="14">
    <source>
        <dbReference type="EMBL" id="RKP23844.1"/>
    </source>
</evidence>
<dbReference type="InterPro" id="IPR007728">
    <property type="entry name" value="Pre-SET_dom"/>
</dbReference>
<evidence type="ECO:0000256" key="3">
    <source>
        <dbReference type="ARBA" id="ARBA00022454"/>
    </source>
</evidence>
<evidence type="ECO:0000256" key="2">
    <source>
        <dbReference type="ARBA" id="ARBA00004286"/>
    </source>
</evidence>
<dbReference type="OrthoDB" id="308383at2759"/>
<dbReference type="GO" id="GO:0032259">
    <property type="term" value="P:methylation"/>
    <property type="evidence" value="ECO:0007669"/>
    <property type="project" value="UniProtKB-KW"/>
</dbReference>
<feature type="binding site" evidence="11">
    <location>
        <position position="55"/>
    </location>
    <ligand>
        <name>Zn(2+)</name>
        <dbReference type="ChEBI" id="CHEBI:29105"/>
        <label>1</label>
    </ligand>
</feature>
<feature type="binding site" evidence="11">
    <location>
        <position position="204"/>
    </location>
    <ligand>
        <name>Zn(2+)</name>
        <dbReference type="ChEBI" id="CHEBI:29105"/>
        <label>4</label>
    </ligand>
</feature>
<feature type="binding site" evidence="11">
    <location>
        <position position="69"/>
    </location>
    <ligand>
        <name>Zn(2+)</name>
        <dbReference type="ChEBI" id="CHEBI:29105"/>
        <label>1</label>
    </ligand>
</feature>